<dbReference type="PANTHER" id="PTHR20861:SF6">
    <property type="entry name" value="BETA-RIBOFURANOSYLPHENOL 5'-PHOSPHATE SYNTHASE"/>
    <property type="match status" value="1"/>
</dbReference>
<dbReference type="Pfam" id="PF08544">
    <property type="entry name" value="GHMP_kinases_C"/>
    <property type="match status" value="1"/>
</dbReference>
<dbReference type="Pfam" id="PF00288">
    <property type="entry name" value="GHMP_kinases_N"/>
    <property type="match status" value="1"/>
</dbReference>
<evidence type="ECO:0000313" key="6">
    <source>
        <dbReference type="EMBL" id="GJD52071.1"/>
    </source>
</evidence>
<sequence>MADAAGRALTGVRVRAPARLHFGFLDLHGGLGRRFGSIGLSLDAPAVDLTVRPADGLSATGAEAPGIAAALDRVRAYAGQAARHLGVPETGSFHLAETIPAHAGFGSGTQLALAVAAGLARLHGAPFAPAAFADALDRGNRSGVGLAAFVTGGLLVDGGRDESDAPPPIVSRLAYPEAWRVVLILDPGRVGVHGAAERHAFRDLPRFPAAGAAEICRLALMQVLPAAAAADLDGFGRGITAIQRRIGDYFAPHQGGRYASAAVAAALADVEAMGIAGFGQSSWGPTGFVLAAAQGDAEALVARLRDRHPDLAFRIARGRNHGARVTGPDAPGAAPDGPDGPDGTGAGAATGTNV</sequence>
<name>A0ABQ4R5I2_9HYPH</name>
<evidence type="ECO:0000259" key="4">
    <source>
        <dbReference type="Pfam" id="PF00288"/>
    </source>
</evidence>
<keyword evidence="1" id="KW-0808">Transferase</keyword>
<gene>
    <name evidence="6" type="ORF">OPKNFCMD_4833</name>
</gene>
<feature type="domain" description="GHMP kinase N-terminal" evidence="4">
    <location>
        <begin position="81"/>
        <end position="153"/>
    </location>
</feature>
<dbReference type="PANTHER" id="PTHR20861">
    <property type="entry name" value="HOMOSERINE/4-DIPHOSPHOCYTIDYL-2-C-METHYL-D-ERYTHRITOL KINASE"/>
    <property type="match status" value="1"/>
</dbReference>
<feature type="region of interest" description="Disordered" evidence="3">
    <location>
        <begin position="319"/>
        <end position="354"/>
    </location>
</feature>
<dbReference type="PIRSF" id="PIRSF004884">
    <property type="entry name" value="Sugar_kin_arch"/>
    <property type="match status" value="1"/>
</dbReference>
<evidence type="ECO:0008006" key="8">
    <source>
        <dbReference type="Google" id="ProtNLM"/>
    </source>
</evidence>
<feature type="compositionally biased region" description="Low complexity" evidence="3">
    <location>
        <begin position="326"/>
        <end position="337"/>
    </location>
</feature>
<evidence type="ECO:0000313" key="7">
    <source>
        <dbReference type="Proteomes" id="UP001055167"/>
    </source>
</evidence>
<dbReference type="Gene3D" id="3.30.230.10">
    <property type="match status" value="1"/>
</dbReference>
<dbReference type="Proteomes" id="UP001055167">
    <property type="component" value="Unassembled WGS sequence"/>
</dbReference>
<dbReference type="InterPro" id="IPR004422">
    <property type="entry name" value="RFAP_synthase"/>
</dbReference>
<feature type="domain" description="GHMP kinase C-terminal" evidence="5">
    <location>
        <begin position="224"/>
        <end position="307"/>
    </location>
</feature>
<reference evidence="6" key="1">
    <citation type="journal article" date="2021" name="Front. Microbiol.">
        <title>Comprehensive Comparative Genomics and Phenotyping of Methylobacterium Species.</title>
        <authorList>
            <person name="Alessa O."/>
            <person name="Ogura Y."/>
            <person name="Fujitani Y."/>
            <person name="Takami H."/>
            <person name="Hayashi T."/>
            <person name="Sahin N."/>
            <person name="Tani A."/>
        </authorList>
    </citation>
    <scope>NUCLEOTIDE SEQUENCE</scope>
    <source>
        <strain evidence="6">KCTC 52305</strain>
    </source>
</reference>
<reference evidence="6" key="2">
    <citation type="submission" date="2021-08" db="EMBL/GenBank/DDBJ databases">
        <authorList>
            <person name="Tani A."/>
            <person name="Ola A."/>
            <person name="Ogura Y."/>
            <person name="Katsura K."/>
            <person name="Hayashi T."/>
        </authorList>
    </citation>
    <scope>NUCLEOTIDE SEQUENCE</scope>
    <source>
        <strain evidence="6">KCTC 52305</strain>
    </source>
</reference>
<evidence type="ECO:0000259" key="5">
    <source>
        <dbReference type="Pfam" id="PF08544"/>
    </source>
</evidence>
<dbReference type="EMBL" id="BPQH01000016">
    <property type="protein sequence ID" value="GJD52071.1"/>
    <property type="molecule type" value="Genomic_DNA"/>
</dbReference>
<dbReference type="InterPro" id="IPR006204">
    <property type="entry name" value="GHMP_kinase_N_dom"/>
</dbReference>
<dbReference type="RefSeq" id="WP_238313881.1">
    <property type="nucleotide sequence ID" value="NZ_BPQH01000016.1"/>
</dbReference>
<proteinExistence type="predicted"/>
<comment type="caution">
    <text evidence="6">The sequence shown here is derived from an EMBL/GenBank/DDBJ whole genome shotgun (WGS) entry which is preliminary data.</text>
</comment>
<keyword evidence="2" id="KW-0418">Kinase</keyword>
<keyword evidence="7" id="KW-1185">Reference proteome</keyword>
<evidence type="ECO:0000256" key="3">
    <source>
        <dbReference type="SAM" id="MobiDB-lite"/>
    </source>
</evidence>
<protein>
    <recommendedName>
        <fullName evidence="8">GHMP kinase</fullName>
    </recommendedName>
</protein>
<dbReference type="InterPro" id="IPR013750">
    <property type="entry name" value="GHMP_kinase_C_dom"/>
</dbReference>
<organism evidence="6 7">
    <name type="scientific">Methylobacterium crusticola</name>
    <dbReference type="NCBI Taxonomy" id="1697972"/>
    <lineage>
        <taxon>Bacteria</taxon>
        <taxon>Pseudomonadati</taxon>
        <taxon>Pseudomonadota</taxon>
        <taxon>Alphaproteobacteria</taxon>
        <taxon>Hyphomicrobiales</taxon>
        <taxon>Methylobacteriaceae</taxon>
        <taxon>Methylobacterium</taxon>
    </lineage>
</organism>
<dbReference type="InterPro" id="IPR020568">
    <property type="entry name" value="Ribosomal_Su5_D2-typ_SF"/>
</dbReference>
<dbReference type="InterPro" id="IPR014721">
    <property type="entry name" value="Ribsml_uS5_D2-typ_fold_subgr"/>
</dbReference>
<evidence type="ECO:0000256" key="1">
    <source>
        <dbReference type="ARBA" id="ARBA00022679"/>
    </source>
</evidence>
<dbReference type="SUPFAM" id="SSF54211">
    <property type="entry name" value="Ribosomal protein S5 domain 2-like"/>
    <property type="match status" value="1"/>
</dbReference>
<accession>A0ABQ4R5I2</accession>
<dbReference type="NCBIfam" id="TIGR00144">
    <property type="entry name" value="beta_RFAP_syn"/>
    <property type="match status" value="1"/>
</dbReference>
<evidence type="ECO:0000256" key="2">
    <source>
        <dbReference type="ARBA" id="ARBA00022777"/>
    </source>
</evidence>